<dbReference type="Gene3D" id="3.40.50.2020">
    <property type="match status" value="1"/>
</dbReference>
<feature type="non-terminal residue" evidence="9">
    <location>
        <position position="1"/>
    </location>
</feature>
<dbReference type="PROSITE" id="PS51278">
    <property type="entry name" value="GATASE_TYPE_2"/>
    <property type="match status" value="1"/>
</dbReference>
<dbReference type="CDD" id="cd00715">
    <property type="entry name" value="GPATase_N"/>
    <property type="match status" value="1"/>
</dbReference>
<comment type="similarity">
    <text evidence="2">In the C-terminal section; belongs to the purine/pyrimidine phosphoribosyltransferase family.</text>
</comment>
<dbReference type="EC" id="2.4.2.14" evidence="3"/>
<reference evidence="9" key="1">
    <citation type="submission" date="2018-05" db="EMBL/GenBank/DDBJ databases">
        <authorList>
            <person name="Lanie J.A."/>
            <person name="Ng W.-L."/>
            <person name="Kazmierczak K.M."/>
            <person name="Andrzejewski T.M."/>
            <person name="Davidsen T.M."/>
            <person name="Wayne K.J."/>
            <person name="Tettelin H."/>
            <person name="Glass J.I."/>
            <person name="Rusch D."/>
            <person name="Podicherti R."/>
            <person name="Tsui H.-C.T."/>
            <person name="Winkler M.E."/>
        </authorList>
    </citation>
    <scope>NUCLEOTIDE SEQUENCE</scope>
</reference>
<dbReference type="InterPro" id="IPR029055">
    <property type="entry name" value="Ntn_hydrolases_N"/>
</dbReference>
<dbReference type="PANTHER" id="PTHR11907">
    <property type="entry name" value="AMIDOPHOSPHORIBOSYLTRANSFERASE"/>
    <property type="match status" value="1"/>
</dbReference>
<evidence type="ECO:0000313" key="9">
    <source>
        <dbReference type="EMBL" id="SUZ67480.1"/>
    </source>
</evidence>
<keyword evidence="5" id="KW-0808">Transferase</keyword>
<name>A0A381PKJ2_9ZZZZ</name>
<dbReference type="HAMAP" id="MF_01931">
    <property type="entry name" value="PurF"/>
    <property type="match status" value="1"/>
</dbReference>
<evidence type="ECO:0000256" key="2">
    <source>
        <dbReference type="ARBA" id="ARBA00010138"/>
    </source>
</evidence>
<dbReference type="GO" id="GO:0006189">
    <property type="term" value="P:'de novo' IMP biosynthetic process"/>
    <property type="evidence" value="ECO:0007669"/>
    <property type="project" value="UniProtKB-UniPathway"/>
</dbReference>
<evidence type="ECO:0000256" key="3">
    <source>
        <dbReference type="ARBA" id="ARBA00011941"/>
    </source>
</evidence>
<sequence length="530" mass="58285">VPRILVKQHEQGYSVFRQAAEEDPHPVPTLWPSRLPRSQEALCRLRIWRLRAPAQLQLGQVTLMPLREACGVVGISTTTPALHNLLIGLRALQHRGQESAGVALFDGEHLTRRGMGLVAEALTNFETRFHDAVTGIGHVRYSTAGDSSLRNAQPITASFATGELSLAHNGTISNQQELREHWETEGAAFMSDTDSEIIVRLIAHRLPHAGSMIGAIREAMGRMVGSYSIAMLHNNELFAFRDPLGIKPLCLGELPDGHIVASESVALDAIGATFVRDITPGEIVQLTPNGVVSHPPPSGGEHAFCMFEYVYFARPDSRMDGTLAYSVRQELGRQLWREHPVEADLVVPVPDSGIAHALGFAEAAGIPYREGLIKNRYVWRSFIQPHDAQRKATINEKLNPIREFLEGKRVVLIDDSIVRGNTSRRIVARVREAGAKEVHLRVGCPPIISPCYLGIDMPSREEFIAPGKSMKEITRDVGADSVAYISIDGLVRAVGKPHNELCLGCINEEYPVPIPGERVRGQATLEEFEA</sequence>
<dbReference type="Pfam" id="PF13537">
    <property type="entry name" value="GATase_7"/>
    <property type="match status" value="1"/>
</dbReference>
<keyword evidence="7" id="KW-0315">Glutamine amidotransferase</keyword>
<comment type="pathway">
    <text evidence="1">Purine metabolism; IMP biosynthesis via de novo pathway; N(1)-(5-phospho-D-ribosyl)glycinamide from 5-phospho-alpha-D-ribose 1-diphosphate: step 1/2.</text>
</comment>
<dbReference type="EMBL" id="UINC01001013">
    <property type="protein sequence ID" value="SUZ67480.1"/>
    <property type="molecule type" value="Genomic_DNA"/>
</dbReference>
<dbReference type="GO" id="GO:0009113">
    <property type="term" value="P:purine nucleobase biosynthetic process"/>
    <property type="evidence" value="ECO:0007669"/>
    <property type="project" value="InterPro"/>
</dbReference>
<gene>
    <name evidence="9" type="ORF">METZ01_LOCUS20334</name>
</gene>
<dbReference type="Gene3D" id="3.60.20.10">
    <property type="entry name" value="Glutamine Phosphoribosylpyrophosphate, subunit 1, domain 1"/>
    <property type="match status" value="1"/>
</dbReference>
<dbReference type="InterPro" id="IPR029057">
    <property type="entry name" value="PRTase-like"/>
</dbReference>
<keyword evidence="6" id="KW-0658">Purine biosynthesis</keyword>
<proteinExistence type="inferred from homology"/>
<evidence type="ECO:0000256" key="1">
    <source>
        <dbReference type="ARBA" id="ARBA00005209"/>
    </source>
</evidence>
<dbReference type="InterPro" id="IPR017932">
    <property type="entry name" value="GATase_2_dom"/>
</dbReference>
<dbReference type="NCBIfam" id="TIGR01134">
    <property type="entry name" value="purF"/>
    <property type="match status" value="1"/>
</dbReference>
<dbReference type="AlphaFoldDB" id="A0A381PKJ2"/>
<dbReference type="InterPro" id="IPR005854">
    <property type="entry name" value="PurF"/>
</dbReference>
<evidence type="ECO:0000256" key="4">
    <source>
        <dbReference type="ARBA" id="ARBA00022676"/>
    </source>
</evidence>
<dbReference type="InterPro" id="IPR000836">
    <property type="entry name" value="PRTase_dom"/>
</dbReference>
<accession>A0A381PKJ2</accession>
<dbReference type="SUPFAM" id="SSF53271">
    <property type="entry name" value="PRTase-like"/>
    <property type="match status" value="1"/>
</dbReference>
<evidence type="ECO:0000256" key="7">
    <source>
        <dbReference type="ARBA" id="ARBA00022962"/>
    </source>
</evidence>
<protein>
    <recommendedName>
        <fullName evidence="3">amidophosphoribosyltransferase</fullName>
        <ecNumber evidence="3">2.4.2.14</ecNumber>
    </recommendedName>
</protein>
<feature type="domain" description="Glutamine amidotransferase type-2" evidence="8">
    <location>
        <begin position="70"/>
        <end position="289"/>
    </location>
</feature>
<dbReference type="UniPathway" id="UPA00074">
    <property type="reaction ID" value="UER00124"/>
</dbReference>
<evidence type="ECO:0000256" key="5">
    <source>
        <dbReference type="ARBA" id="ARBA00022679"/>
    </source>
</evidence>
<evidence type="ECO:0000256" key="6">
    <source>
        <dbReference type="ARBA" id="ARBA00022755"/>
    </source>
</evidence>
<dbReference type="GO" id="GO:0004044">
    <property type="term" value="F:amidophosphoribosyltransferase activity"/>
    <property type="evidence" value="ECO:0007669"/>
    <property type="project" value="UniProtKB-EC"/>
</dbReference>
<keyword evidence="4" id="KW-0328">Glycosyltransferase</keyword>
<dbReference type="InterPro" id="IPR035584">
    <property type="entry name" value="PurF_N"/>
</dbReference>
<dbReference type="PIRSF" id="PIRSF000485">
    <property type="entry name" value="Amd_phspho_trans"/>
    <property type="match status" value="1"/>
</dbReference>
<organism evidence="9">
    <name type="scientific">marine metagenome</name>
    <dbReference type="NCBI Taxonomy" id="408172"/>
    <lineage>
        <taxon>unclassified sequences</taxon>
        <taxon>metagenomes</taxon>
        <taxon>ecological metagenomes</taxon>
    </lineage>
</organism>
<dbReference type="SUPFAM" id="SSF56235">
    <property type="entry name" value="N-terminal nucleophile aminohydrolases (Ntn hydrolases)"/>
    <property type="match status" value="1"/>
</dbReference>
<dbReference type="CDD" id="cd06223">
    <property type="entry name" value="PRTases_typeI"/>
    <property type="match status" value="1"/>
</dbReference>
<evidence type="ECO:0000259" key="8">
    <source>
        <dbReference type="PROSITE" id="PS51278"/>
    </source>
</evidence>